<dbReference type="InterPro" id="IPR005334">
    <property type="entry name" value="Tctex-1-like"/>
</dbReference>
<dbReference type="GO" id="GO:0005737">
    <property type="term" value="C:cytoplasm"/>
    <property type="evidence" value="ECO:0007669"/>
    <property type="project" value="TreeGrafter"/>
</dbReference>
<comment type="similarity">
    <text evidence="1">Belongs to the dynein light chain Tctex-type family.</text>
</comment>
<feature type="region of interest" description="Disordered" evidence="2">
    <location>
        <begin position="1"/>
        <end position="82"/>
    </location>
</feature>
<keyword evidence="4" id="KW-1185">Reference proteome</keyword>
<feature type="compositionally biased region" description="Polar residues" evidence="2">
    <location>
        <begin position="57"/>
        <end position="73"/>
    </location>
</feature>
<gene>
    <name evidence="3" type="ORF">HK097_006953</name>
</gene>
<sequence>MSDEPTEPTTPPPEESPPSQNPSAPGTASGDRPATQPQTPAPPLASQAAGLRGSRNLLGSRNNLAGSRTSLRNIPTRGLGGGGGAGGLAGDGGEAPANAIVYENTYKLKPDRKFQTEKVKTITQEILSKNLQKVKYDPDKVTELSKHISNEILAAVKKLDFDRYKLVVEVTIGEFKGQGIRVASRAVWDTATDSYASAHFKNATLFAVAIVFGCYYE</sequence>
<evidence type="ECO:0000313" key="4">
    <source>
        <dbReference type="Proteomes" id="UP001212841"/>
    </source>
</evidence>
<feature type="compositionally biased region" description="Low complexity" evidence="2">
    <location>
        <begin position="33"/>
        <end position="49"/>
    </location>
</feature>
<evidence type="ECO:0000313" key="3">
    <source>
        <dbReference type="EMBL" id="KAJ3052041.1"/>
    </source>
</evidence>
<dbReference type="PANTHER" id="PTHR21255">
    <property type="entry name" value="T-COMPLEX-ASSOCIATED-TESTIS-EXPRESSED 1/ DYNEIN LIGHT CHAIN"/>
    <property type="match status" value="1"/>
</dbReference>
<feature type="compositionally biased region" description="Pro residues" evidence="2">
    <location>
        <begin position="8"/>
        <end position="20"/>
    </location>
</feature>
<comment type="caution">
    <text evidence="3">The sequence shown here is derived from an EMBL/GenBank/DDBJ whole genome shotgun (WGS) entry which is preliminary data.</text>
</comment>
<reference evidence="3" key="1">
    <citation type="submission" date="2020-05" db="EMBL/GenBank/DDBJ databases">
        <title>Phylogenomic resolution of chytrid fungi.</title>
        <authorList>
            <person name="Stajich J.E."/>
            <person name="Amses K."/>
            <person name="Simmons R."/>
            <person name="Seto K."/>
            <person name="Myers J."/>
            <person name="Bonds A."/>
            <person name="Quandt C.A."/>
            <person name="Barry K."/>
            <person name="Liu P."/>
            <person name="Grigoriev I."/>
            <person name="Longcore J.E."/>
            <person name="James T.Y."/>
        </authorList>
    </citation>
    <scope>NUCLEOTIDE SEQUENCE</scope>
    <source>
        <strain evidence="3">JEL0318</strain>
    </source>
</reference>
<evidence type="ECO:0000256" key="1">
    <source>
        <dbReference type="ARBA" id="ARBA00005361"/>
    </source>
</evidence>
<dbReference type="CDD" id="cd21459">
    <property type="entry name" value="DLC-like_TCTEX1D2"/>
    <property type="match status" value="1"/>
</dbReference>
<dbReference type="GO" id="GO:0007018">
    <property type="term" value="P:microtubule-based movement"/>
    <property type="evidence" value="ECO:0007669"/>
    <property type="project" value="TreeGrafter"/>
</dbReference>
<dbReference type="Proteomes" id="UP001212841">
    <property type="component" value="Unassembled WGS sequence"/>
</dbReference>
<dbReference type="GO" id="GO:0045505">
    <property type="term" value="F:dynein intermediate chain binding"/>
    <property type="evidence" value="ECO:0007669"/>
    <property type="project" value="TreeGrafter"/>
</dbReference>
<accession>A0AAD5SFF5</accession>
<evidence type="ECO:0000256" key="2">
    <source>
        <dbReference type="SAM" id="MobiDB-lite"/>
    </source>
</evidence>
<organism evidence="3 4">
    <name type="scientific">Rhizophlyctis rosea</name>
    <dbReference type="NCBI Taxonomy" id="64517"/>
    <lineage>
        <taxon>Eukaryota</taxon>
        <taxon>Fungi</taxon>
        <taxon>Fungi incertae sedis</taxon>
        <taxon>Chytridiomycota</taxon>
        <taxon>Chytridiomycota incertae sedis</taxon>
        <taxon>Chytridiomycetes</taxon>
        <taxon>Rhizophlyctidales</taxon>
        <taxon>Rhizophlyctidaceae</taxon>
        <taxon>Rhizophlyctis</taxon>
    </lineage>
</organism>
<dbReference type="EMBL" id="JADGJD010000331">
    <property type="protein sequence ID" value="KAJ3052041.1"/>
    <property type="molecule type" value="Genomic_DNA"/>
</dbReference>
<proteinExistence type="inferred from homology"/>
<dbReference type="GO" id="GO:0005868">
    <property type="term" value="C:cytoplasmic dynein complex"/>
    <property type="evidence" value="ECO:0007669"/>
    <property type="project" value="TreeGrafter"/>
</dbReference>
<dbReference type="Pfam" id="PF03645">
    <property type="entry name" value="Tctex-1"/>
    <property type="match status" value="1"/>
</dbReference>
<dbReference type="AlphaFoldDB" id="A0AAD5SFF5"/>
<dbReference type="InterPro" id="IPR038586">
    <property type="entry name" value="Tctex-1-like_sf"/>
</dbReference>
<dbReference type="PANTHER" id="PTHR21255:SF7">
    <property type="entry name" value="DYNEIN LIGHT CHAIN TCTEX-TYPE PROTEIN 2B"/>
    <property type="match status" value="1"/>
</dbReference>
<dbReference type="FunFam" id="3.30.1140.40:FF:000003">
    <property type="entry name" value="tctex1 domain-containing protein 2"/>
    <property type="match status" value="1"/>
</dbReference>
<protein>
    <submittedName>
        <fullName evidence="3">Uncharacterized protein</fullName>
    </submittedName>
</protein>
<name>A0AAD5SFF5_9FUNG</name>
<dbReference type="Gene3D" id="3.30.1140.40">
    <property type="entry name" value="Tctex-1"/>
    <property type="match status" value="1"/>
</dbReference>